<dbReference type="Proteomes" id="UP000515158">
    <property type="component" value="Unplaced"/>
</dbReference>
<feature type="region of interest" description="Disordered" evidence="1">
    <location>
        <begin position="182"/>
        <end position="233"/>
    </location>
</feature>
<gene>
    <name evidence="4" type="primary">LOC117652328</name>
</gene>
<evidence type="ECO:0000313" key="4">
    <source>
        <dbReference type="RefSeq" id="XP_034253045.1"/>
    </source>
</evidence>
<feature type="region of interest" description="Disordered" evidence="1">
    <location>
        <begin position="1"/>
        <end position="26"/>
    </location>
</feature>
<feature type="compositionally biased region" description="Basic and acidic residues" evidence="1">
    <location>
        <begin position="221"/>
        <end position="233"/>
    </location>
</feature>
<keyword evidence="2" id="KW-0812">Transmembrane</keyword>
<evidence type="ECO:0000313" key="3">
    <source>
        <dbReference type="Proteomes" id="UP000515158"/>
    </source>
</evidence>
<organism evidence="4">
    <name type="scientific">Thrips palmi</name>
    <name type="common">Melon thrips</name>
    <dbReference type="NCBI Taxonomy" id="161013"/>
    <lineage>
        <taxon>Eukaryota</taxon>
        <taxon>Metazoa</taxon>
        <taxon>Ecdysozoa</taxon>
        <taxon>Arthropoda</taxon>
        <taxon>Hexapoda</taxon>
        <taxon>Insecta</taxon>
        <taxon>Pterygota</taxon>
        <taxon>Neoptera</taxon>
        <taxon>Paraneoptera</taxon>
        <taxon>Thysanoptera</taxon>
        <taxon>Terebrantia</taxon>
        <taxon>Thripoidea</taxon>
        <taxon>Thripidae</taxon>
        <taxon>Thrips</taxon>
    </lineage>
</organism>
<proteinExistence type="predicted"/>
<keyword evidence="3" id="KW-1185">Reference proteome</keyword>
<protein>
    <submittedName>
        <fullName evidence="4">Uncharacterized protein LOC117652328 isoform X1</fullName>
    </submittedName>
</protein>
<sequence length="370" mass="41516">MDMASSRNPSPSPSISSTSTDVTSDLSPEEAEIRNFVKKRLGKRLFLGHYQERRYVDTLRLYRDVVVLHKSETELQVDIERVQLKLISFYRGGKWLGITSPDTIGAPAAGHCLWTKLQDVAFGFYWFQIRQIRFEDNAVEVRLKVIRKVNEEVIAPAAAAPSLSKTISDNVDSLKSRIKTSIHSMNENPSSKKESSSENDNPSSKKESPSKPSQSVPENDCAEKEGSVPVPDKHTITVDDMKVLGQVVIHNWKEIFLFLSTAIVGIVIGLAKCVEYAGNFSLKLLHEFSFLMRTLTPIVLGVIELVGKLVGGLYLLIAMLFRGNGPPPPPQQFRRPQLTMGAQRTPDQFGRELFFKRAGPPGFENRRNRY</sequence>
<name>A0A6P9A683_THRPL</name>
<dbReference type="AlphaFoldDB" id="A0A6P9A683"/>
<reference evidence="4" key="1">
    <citation type="submission" date="2025-08" db="UniProtKB">
        <authorList>
            <consortium name="RefSeq"/>
        </authorList>
    </citation>
    <scope>IDENTIFICATION</scope>
    <source>
        <tissue evidence="4">Total insect</tissue>
    </source>
</reference>
<keyword evidence="2" id="KW-1133">Transmembrane helix</keyword>
<dbReference type="RefSeq" id="XP_034253045.1">
    <property type="nucleotide sequence ID" value="XM_034397154.1"/>
</dbReference>
<dbReference type="InParanoid" id="A0A6P9A683"/>
<dbReference type="GeneID" id="117652328"/>
<keyword evidence="2" id="KW-0472">Membrane</keyword>
<accession>A0A6P9A683</accession>
<feature type="transmembrane region" description="Helical" evidence="2">
    <location>
        <begin position="255"/>
        <end position="278"/>
    </location>
</feature>
<dbReference type="KEGG" id="tpal:117652328"/>
<feature type="transmembrane region" description="Helical" evidence="2">
    <location>
        <begin position="298"/>
        <end position="321"/>
    </location>
</feature>
<evidence type="ECO:0000256" key="1">
    <source>
        <dbReference type="SAM" id="MobiDB-lite"/>
    </source>
</evidence>
<dbReference type="OrthoDB" id="6362496at2759"/>
<evidence type="ECO:0000256" key="2">
    <source>
        <dbReference type="SAM" id="Phobius"/>
    </source>
</evidence>